<name>A0A5C5Z1U7_9BACT</name>
<evidence type="ECO:0000313" key="2">
    <source>
        <dbReference type="Proteomes" id="UP000315010"/>
    </source>
</evidence>
<sequence>MRISLVPLSSERLFFDNLVFTSSAALVYAAG</sequence>
<protein>
    <submittedName>
        <fullName evidence="1">Uncharacterized protein</fullName>
    </submittedName>
</protein>
<evidence type="ECO:0000313" key="1">
    <source>
        <dbReference type="EMBL" id="TWT81309.1"/>
    </source>
</evidence>
<keyword evidence="2" id="KW-1185">Reference proteome</keyword>
<proteinExistence type="predicted"/>
<organism evidence="1 2">
    <name type="scientific">Novipirellula herctigrandis</name>
    <dbReference type="NCBI Taxonomy" id="2527986"/>
    <lineage>
        <taxon>Bacteria</taxon>
        <taxon>Pseudomonadati</taxon>
        <taxon>Planctomycetota</taxon>
        <taxon>Planctomycetia</taxon>
        <taxon>Pirellulales</taxon>
        <taxon>Pirellulaceae</taxon>
        <taxon>Novipirellula</taxon>
    </lineage>
</organism>
<dbReference type="EMBL" id="SJPJ01000001">
    <property type="protein sequence ID" value="TWT81309.1"/>
    <property type="molecule type" value="Genomic_DNA"/>
</dbReference>
<accession>A0A5C5Z1U7</accession>
<gene>
    <name evidence="1" type="ORF">CA13_27610</name>
</gene>
<comment type="caution">
    <text evidence="1">The sequence shown here is derived from an EMBL/GenBank/DDBJ whole genome shotgun (WGS) entry which is preliminary data.</text>
</comment>
<dbReference type="AlphaFoldDB" id="A0A5C5Z1U7"/>
<dbReference type="Proteomes" id="UP000315010">
    <property type="component" value="Unassembled WGS sequence"/>
</dbReference>
<reference evidence="1 2" key="1">
    <citation type="submission" date="2019-02" db="EMBL/GenBank/DDBJ databases">
        <title>Deep-cultivation of Planctomycetes and their phenomic and genomic characterization uncovers novel biology.</title>
        <authorList>
            <person name="Wiegand S."/>
            <person name="Jogler M."/>
            <person name="Boedeker C."/>
            <person name="Pinto D."/>
            <person name="Vollmers J."/>
            <person name="Rivas-Marin E."/>
            <person name="Kohn T."/>
            <person name="Peeters S.H."/>
            <person name="Heuer A."/>
            <person name="Rast P."/>
            <person name="Oberbeckmann S."/>
            <person name="Bunk B."/>
            <person name="Jeske O."/>
            <person name="Meyerdierks A."/>
            <person name="Storesund J.E."/>
            <person name="Kallscheuer N."/>
            <person name="Luecker S."/>
            <person name="Lage O.M."/>
            <person name="Pohl T."/>
            <person name="Merkel B.J."/>
            <person name="Hornburger P."/>
            <person name="Mueller R.-W."/>
            <person name="Bruemmer F."/>
            <person name="Labrenz M."/>
            <person name="Spormann A.M."/>
            <person name="Op Den Camp H."/>
            <person name="Overmann J."/>
            <person name="Amann R."/>
            <person name="Jetten M.S.M."/>
            <person name="Mascher T."/>
            <person name="Medema M.H."/>
            <person name="Devos D.P."/>
            <person name="Kaster A.-K."/>
            <person name="Ovreas L."/>
            <person name="Rohde M."/>
            <person name="Galperin M.Y."/>
            <person name="Jogler C."/>
        </authorList>
    </citation>
    <scope>NUCLEOTIDE SEQUENCE [LARGE SCALE GENOMIC DNA]</scope>
    <source>
        <strain evidence="1 2">CA13</strain>
    </source>
</reference>